<reference evidence="1 2" key="1">
    <citation type="submission" date="2023-10" db="EMBL/GenBank/DDBJ databases">
        <authorList>
            <person name="Maclean D."/>
            <person name="Macfadyen A."/>
        </authorList>
    </citation>
    <scope>NUCLEOTIDE SEQUENCE [LARGE SCALE GENOMIC DNA]</scope>
</reference>
<protein>
    <submittedName>
        <fullName evidence="1">Uncharacterized protein</fullName>
    </submittedName>
</protein>
<organism evidence="1 2">
    <name type="scientific">Coccomyxa viridis</name>
    <dbReference type="NCBI Taxonomy" id="1274662"/>
    <lineage>
        <taxon>Eukaryota</taxon>
        <taxon>Viridiplantae</taxon>
        <taxon>Chlorophyta</taxon>
        <taxon>core chlorophytes</taxon>
        <taxon>Trebouxiophyceae</taxon>
        <taxon>Trebouxiophyceae incertae sedis</taxon>
        <taxon>Coccomyxaceae</taxon>
        <taxon>Coccomyxa</taxon>
    </lineage>
</organism>
<comment type="caution">
    <text evidence="1">The sequence shown here is derived from an EMBL/GenBank/DDBJ whole genome shotgun (WGS) entry which is preliminary data.</text>
</comment>
<evidence type="ECO:0000313" key="2">
    <source>
        <dbReference type="Proteomes" id="UP001314263"/>
    </source>
</evidence>
<keyword evidence="2" id="KW-1185">Reference proteome</keyword>
<accession>A0AAV1IFP1</accession>
<name>A0AAV1IFP1_9CHLO</name>
<dbReference type="AlphaFoldDB" id="A0AAV1IFP1"/>
<proteinExistence type="predicted"/>
<dbReference type="Proteomes" id="UP001314263">
    <property type="component" value="Unassembled WGS sequence"/>
</dbReference>
<gene>
    <name evidence="1" type="ORF">CVIRNUC_008481</name>
</gene>
<sequence>MHPSSYRQQPSSGHEHCELTACNSKACGPELAAKPWKSNRMCSMYATLRGSKGKLHTPGFQSLEGLIVAIPQLRRTNAMLSILLCRAEGLSKEHLQPMKQPPFLSWLLAQH</sequence>
<dbReference type="EMBL" id="CAUYUE010000012">
    <property type="protein sequence ID" value="CAK0785275.1"/>
    <property type="molecule type" value="Genomic_DNA"/>
</dbReference>
<evidence type="ECO:0000313" key="1">
    <source>
        <dbReference type="EMBL" id="CAK0785275.1"/>
    </source>
</evidence>